<feature type="transmembrane region" description="Helical" evidence="1">
    <location>
        <begin position="76"/>
        <end position="97"/>
    </location>
</feature>
<dbReference type="Proteomes" id="UP001150266">
    <property type="component" value="Unassembled WGS sequence"/>
</dbReference>
<keyword evidence="1" id="KW-0812">Transmembrane</keyword>
<keyword evidence="1" id="KW-0472">Membrane</keyword>
<keyword evidence="1" id="KW-1133">Transmembrane helix</keyword>
<sequence>MDSKILEGELQIVAYVTVSFLALLIYDWFISLAQEVIRVWHSRWSVIKVLYLYTRYAPFVVLAIATQERTSSTCNYMTFTTIFAAVTIGISDLILMLRTYSIYNKSRTILFIFGLSWMVISAVCIWAMIQFTNSFSTDEGDESLSCFLSKESKVVLICYFALLGGECVITLLTFWKTFDSYCRCGFHLGQVVSMIYCEGLFYYFMILPLTIANVTVLLLGPAGFLALLDSPLTVMHSILCCRLVLHVREVSERNTDDEDEDDLLPTFVIVEAIEPYMSKQLQQYYV</sequence>
<proteinExistence type="predicted"/>
<reference evidence="3" key="1">
    <citation type="submission" date="2022-08" db="EMBL/GenBank/DDBJ databases">
        <title>A Global Phylogenomic Analysis of the Shiitake Genus Lentinula.</title>
        <authorList>
            <consortium name="DOE Joint Genome Institute"/>
            <person name="Sierra-Patev S."/>
            <person name="Min B."/>
            <person name="Naranjo-Ortiz M."/>
            <person name="Looney B."/>
            <person name="Konkel Z."/>
            <person name="Slot J.C."/>
            <person name="Sakamoto Y."/>
            <person name="Steenwyk J.L."/>
            <person name="Rokas A."/>
            <person name="Carro J."/>
            <person name="Camarero S."/>
            <person name="Ferreira P."/>
            <person name="Molpeceres G."/>
            <person name="Ruiz-Duenas F.J."/>
            <person name="Serrano A."/>
            <person name="Henrissat B."/>
            <person name="Drula E."/>
            <person name="Hughes K.W."/>
            <person name="Mata J.L."/>
            <person name="Ishikawa N.K."/>
            <person name="Vargas-Isla R."/>
            <person name="Ushijima S."/>
            <person name="Smith C.A."/>
            <person name="Ahrendt S."/>
            <person name="Andreopoulos W."/>
            <person name="He G."/>
            <person name="Labutti K."/>
            <person name="Lipzen A."/>
            <person name="Ng V."/>
            <person name="Riley R."/>
            <person name="Sandor L."/>
            <person name="Barry K."/>
            <person name="Martinez A.T."/>
            <person name="Xiao Y."/>
            <person name="Gibbons J.G."/>
            <person name="Terashima K."/>
            <person name="Grigoriev I.V."/>
            <person name="Hibbett D.S."/>
        </authorList>
    </citation>
    <scope>NUCLEOTIDE SEQUENCE</scope>
    <source>
        <strain evidence="3">JLM2183</strain>
    </source>
</reference>
<evidence type="ECO:0000256" key="1">
    <source>
        <dbReference type="SAM" id="Phobius"/>
    </source>
</evidence>
<name>A0A9W9A297_9AGAR</name>
<accession>A0A9W9A297</accession>
<dbReference type="EMBL" id="JAOTPV010000021">
    <property type="protein sequence ID" value="KAJ4471950.1"/>
    <property type="molecule type" value="Genomic_DNA"/>
</dbReference>
<dbReference type="InterPro" id="IPR045340">
    <property type="entry name" value="DUF6533"/>
</dbReference>
<keyword evidence="4" id="KW-1185">Reference proteome</keyword>
<feature type="transmembrane region" description="Helical" evidence="1">
    <location>
        <begin position="211"/>
        <end position="228"/>
    </location>
</feature>
<feature type="transmembrane region" description="Helical" evidence="1">
    <location>
        <begin position="109"/>
        <end position="129"/>
    </location>
</feature>
<organism evidence="3 4">
    <name type="scientific">Lentinula aciculospora</name>
    <dbReference type="NCBI Taxonomy" id="153920"/>
    <lineage>
        <taxon>Eukaryota</taxon>
        <taxon>Fungi</taxon>
        <taxon>Dikarya</taxon>
        <taxon>Basidiomycota</taxon>
        <taxon>Agaricomycotina</taxon>
        <taxon>Agaricomycetes</taxon>
        <taxon>Agaricomycetidae</taxon>
        <taxon>Agaricales</taxon>
        <taxon>Marasmiineae</taxon>
        <taxon>Omphalotaceae</taxon>
        <taxon>Lentinula</taxon>
    </lineage>
</organism>
<comment type="caution">
    <text evidence="3">The sequence shown here is derived from an EMBL/GenBank/DDBJ whole genome shotgun (WGS) entry which is preliminary data.</text>
</comment>
<evidence type="ECO:0000313" key="3">
    <source>
        <dbReference type="EMBL" id="KAJ4471950.1"/>
    </source>
</evidence>
<feature type="domain" description="DUF6533" evidence="2">
    <location>
        <begin position="15"/>
        <end position="60"/>
    </location>
</feature>
<gene>
    <name evidence="3" type="ORF">J3R30DRAFT_3522222</name>
</gene>
<feature type="transmembrane region" description="Helical" evidence="1">
    <location>
        <begin position="12"/>
        <end position="33"/>
    </location>
</feature>
<feature type="transmembrane region" description="Helical" evidence="1">
    <location>
        <begin position="154"/>
        <end position="174"/>
    </location>
</feature>
<feature type="transmembrane region" description="Helical" evidence="1">
    <location>
        <begin position="45"/>
        <end position="64"/>
    </location>
</feature>
<dbReference type="OrthoDB" id="3350812at2759"/>
<dbReference type="AlphaFoldDB" id="A0A9W9A297"/>
<evidence type="ECO:0000259" key="2">
    <source>
        <dbReference type="Pfam" id="PF20151"/>
    </source>
</evidence>
<evidence type="ECO:0000313" key="4">
    <source>
        <dbReference type="Proteomes" id="UP001150266"/>
    </source>
</evidence>
<dbReference type="Pfam" id="PF20151">
    <property type="entry name" value="DUF6533"/>
    <property type="match status" value="1"/>
</dbReference>
<protein>
    <recommendedName>
        <fullName evidence="2">DUF6533 domain-containing protein</fullName>
    </recommendedName>
</protein>